<sequence>MKNRFFLAGLFILFAVLSVQAQKKIKVMILDGESNPYHRIDIGTQILKKLLDEYQPFEVEVVSAPGKDGDFSNFMPTFTDYQAIVLNYDVPTERWPDPLKKSFEQYMSNGGGLVIIHAANNSFPGWVEFNKMIGVGGWRDRNEKSGPYWYYKDGKLIEDTKPGSAGSHGARTPFPIKLVKTDHPITKGLPPVWMHHNDELYAKLRGPGENMTILATAYSDPANQGTAYDEPQVMVLDYGKGRIFHHTIGHDAVGMSSVDFGVLLLRGTEWAATGKVTQKVPANFPTATTASYRTDIAAMNPLPVKPATK</sequence>
<evidence type="ECO:0000259" key="1">
    <source>
        <dbReference type="Pfam" id="PF06283"/>
    </source>
</evidence>
<dbReference type="Gene3D" id="3.40.50.880">
    <property type="match status" value="1"/>
</dbReference>
<evidence type="ECO:0000313" key="3">
    <source>
        <dbReference type="Proteomes" id="UP000190897"/>
    </source>
</evidence>
<reference evidence="3" key="1">
    <citation type="submission" date="2017-02" db="EMBL/GenBank/DDBJ databases">
        <authorList>
            <person name="Varghese N."/>
            <person name="Submissions S."/>
        </authorList>
    </citation>
    <scope>NUCLEOTIDE SEQUENCE [LARGE SCALE GENOMIC DNA]</scope>
    <source>
        <strain evidence="3">DSM 22270</strain>
    </source>
</reference>
<gene>
    <name evidence="2" type="ORF">SAMN05660293_02795</name>
</gene>
<dbReference type="GO" id="GO:0016740">
    <property type="term" value="F:transferase activity"/>
    <property type="evidence" value="ECO:0007669"/>
    <property type="project" value="UniProtKB-KW"/>
</dbReference>
<dbReference type="STRING" id="651661.SAMN05660293_02795"/>
<keyword evidence="3" id="KW-1185">Reference proteome</keyword>
<dbReference type="InterPro" id="IPR029062">
    <property type="entry name" value="Class_I_gatase-like"/>
</dbReference>
<accession>A0A1T5F4Z5</accession>
<name>A0A1T5F4Z5_9BACT</name>
<dbReference type="InterPro" id="IPR029010">
    <property type="entry name" value="ThuA-like"/>
</dbReference>
<feature type="domain" description="ThuA-like" evidence="1">
    <location>
        <begin position="26"/>
        <end position="271"/>
    </location>
</feature>
<dbReference type="OrthoDB" id="9785923at2"/>
<keyword evidence="2" id="KW-0315">Glutamine amidotransferase</keyword>
<dbReference type="SUPFAM" id="SSF52317">
    <property type="entry name" value="Class I glutamine amidotransferase-like"/>
    <property type="match status" value="1"/>
</dbReference>
<evidence type="ECO:0000313" key="2">
    <source>
        <dbReference type="EMBL" id="SKB91294.1"/>
    </source>
</evidence>
<protein>
    <submittedName>
        <fullName evidence="2">Type 1 glutamine amidotransferase (GATase1)</fullName>
    </submittedName>
</protein>
<dbReference type="EMBL" id="FUZA01000003">
    <property type="protein sequence ID" value="SKB91294.1"/>
    <property type="molecule type" value="Genomic_DNA"/>
</dbReference>
<dbReference type="AlphaFoldDB" id="A0A1T5F4Z5"/>
<dbReference type="Pfam" id="PF06283">
    <property type="entry name" value="ThuA"/>
    <property type="match status" value="1"/>
</dbReference>
<proteinExistence type="predicted"/>
<dbReference type="PANTHER" id="PTHR40469:SF2">
    <property type="entry name" value="GALACTOSE-BINDING DOMAIN-LIKE SUPERFAMILY PROTEIN"/>
    <property type="match status" value="1"/>
</dbReference>
<dbReference type="PANTHER" id="PTHR40469">
    <property type="entry name" value="SECRETED GLYCOSYL HYDROLASE"/>
    <property type="match status" value="1"/>
</dbReference>
<keyword evidence="2" id="KW-0808">Transferase</keyword>
<dbReference type="RefSeq" id="WP_082215364.1">
    <property type="nucleotide sequence ID" value="NZ_FUZA01000003.1"/>
</dbReference>
<organism evidence="2 3">
    <name type="scientific">Dyadobacter psychrophilus</name>
    <dbReference type="NCBI Taxonomy" id="651661"/>
    <lineage>
        <taxon>Bacteria</taxon>
        <taxon>Pseudomonadati</taxon>
        <taxon>Bacteroidota</taxon>
        <taxon>Cytophagia</taxon>
        <taxon>Cytophagales</taxon>
        <taxon>Spirosomataceae</taxon>
        <taxon>Dyadobacter</taxon>
    </lineage>
</organism>
<dbReference type="Proteomes" id="UP000190897">
    <property type="component" value="Unassembled WGS sequence"/>
</dbReference>